<evidence type="ECO:0000259" key="1">
    <source>
        <dbReference type="SMART" id="SM00860"/>
    </source>
</evidence>
<dbReference type="SUPFAM" id="SSF160631">
    <property type="entry name" value="SMI1/KNR4-like"/>
    <property type="match status" value="1"/>
</dbReference>
<name>A0ABT3TPI6_9ACTN</name>
<dbReference type="Pfam" id="PF14568">
    <property type="entry name" value="SUKH_6"/>
    <property type="match status" value="1"/>
</dbReference>
<dbReference type="RefSeq" id="WP_266595343.1">
    <property type="nucleotide sequence ID" value="NZ_JAPHNL010000002.1"/>
</dbReference>
<sequence>MDYSEFETLLEQVRSTHPFWFEGFEGWRASEEEIADIEANFRVVLPVSYRRFMATVGGGGFGFLDIFPLGPRQGSVEDFQSVNSERWWDADFVAFSPVGTGDLWGFMVENGACLDRVTFLDHETGEVMPENQEFLEFLVSKALKP</sequence>
<dbReference type="InterPro" id="IPR037883">
    <property type="entry name" value="Knr4/Smi1-like_sf"/>
</dbReference>
<feature type="domain" description="Knr4/Smi1-like" evidence="1">
    <location>
        <begin position="28"/>
        <end position="140"/>
    </location>
</feature>
<protein>
    <submittedName>
        <fullName evidence="2">SMI1/KNR4 family protein</fullName>
    </submittedName>
</protein>
<comment type="caution">
    <text evidence="2">The sequence shown here is derived from an EMBL/GenBank/DDBJ whole genome shotgun (WGS) entry which is preliminary data.</text>
</comment>
<dbReference type="SMART" id="SM00860">
    <property type="entry name" value="SMI1_KNR4"/>
    <property type="match status" value="1"/>
</dbReference>
<keyword evidence="3" id="KW-1185">Reference proteome</keyword>
<evidence type="ECO:0000313" key="2">
    <source>
        <dbReference type="EMBL" id="MCX3058377.1"/>
    </source>
</evidence>
<evidence type="ECO:0000313" key="3">
    <source>
        <dbReference type="Proteomes" id="UP001163064"/>
    </source>
</evidence>
<dbReference type="InterPro" id="IPR018958">
    <property type="entry name" value="Knr4/Smi1-like_dom"/>
</dbReference>
<organism evidence="2 3">
    <name type="scientific">Streptomyces beihaiensis</name>
    <dbReference type="NCBI Taxonomy" id="2984495"/>
    <lineage>
        <taxon>Bacteria</taxon>
        <taxon>Bacillati</taxon>
        <taxon>Actinomycetota</taxon>
        <taxon>Actinomycetes</taxon>
        <taxon>Kitasatosporales</taxon>
        <taxon>Streptomycetaceae</taxon>
        <taxon>Streptomyces</taxon>
    </lineage>
</organism>
<accession>A0ABT3TPI6</accession>
<dbReference type="Gene3D" id="3.40.1580.10">
    <property type="entry name" value="SMI1/KNR4-like"/>
    <property type="match status" value="1"/>
</dbReference>
<dbReference type="Proteomes" id="UP001163064">
    <property type="component" value="Unassembled WGS sequence"/>
</dbReference>
<proteinExistence type="predicted"/>
<dbReference type="EMBL" id="JAPHNL010000002">
    <property type="protein sequence ID" value="MCX3058377.1"/>
    <property type="molecule type" value="Genomic_DNA"/>
</dbReference>
<gene>
    <name evidence="2" type="ORF">OFY01_01035</name>
</gene>
<reference evidence="2" key="1">
    <citation type="submission" date="2022-10" db="EMBL/GenBank/DDBJ databases">
        <title>Streptomyces beihaiensis sp. nov., a chitin degrading actinobacterium, isolated from shrimp pond soil.</title>
        <authorList>
            <person name="Xie J."/>
            <person name="Shen N."/>
        </authorList>
    </citation>
    <scope>NUCLEOTIDE SEQUENCE</scope>
    <source>
        <strain evidence="2">GXMU-J5</strain>
    </source>
</reference>